<feature type="compositionally biased region" description="Basic and acidic residues" evidence="10">
    <location>
        <begin position="327"/>
        <end position="338"/>
    </location>
</feature>
<dbReference type="GO" id="GO:0071036">
    <property type="term" value="P:nuclear polyadenylation-dependent snoRNA catabolic process"/>
    <property type="evidence" value="ECO:0007669"/>
    <property type="project" value="TreeGrafter"/>
</dbReference>
<dbReference type="Proteomes" id="UP001174136">
    <property type="component" value="Unassembled WGS sequence"/>
</dbReference>
<dbReference type="GO" id="GO:0005730">
    <property type="term" value="C:nucleolus"/>
    <property type="evidence" value="ECO:0007669"/>
    <property type="project" value="UniProtKB-SubCell"/>
</dbReference>
<dbReference type="InterPro" id="IPR036875">
    <property type="entry name" value="Znf_CCHC_sf"/>
</dbReference>
<dbReference type="Gene3D" id="4.10.60.10">
    <property type="entry name" value="Zinc finger, CCHC-type"/>
    <property type="match status" value="2"/>
</dbReference>
<evidence type="ECO:0000256" key="5">
    <source>
        <dbReference type="ARBA" id="ARBA00022833"/>
    </source>
</evidence>
<feature type="domain" description="CCHC-type" evidence="11">
    <location>
        <begin position="111"/>
        <end position="127"/>
    </location>
</feature>
<dbReference type="SMART" id="SM00343">
    <property type="entry name" value="ZnF_C2HC"/>
    <property type="match status" value="5"/>
</dbReference>
<keyword evidence="5" id="KW-0862">Zinc</keyword>
<evidence type="ECO:0000256" key="8">
    <source>
        <dbReference type="ARBA" id="ARBA00043023"/>
    </source>
</evidence>
<evidence type="ECO:0000256" key="3">
    <source>
        <dbReference type="ARBA" id="ARBA00022737"/>
    </source>
</evidence>
<accession>A0AA47NCH3</accession>
<dbReference type="GO" id="GO:0003723">
    <property type="term" value="F:RNA binding"/>
    <property type="evidence" value="ECO:0007669"/>
    <property type="project" value="TreeGrafter"/>
</dbReference>
<dbReference type="InterPro" id="IPR051644">
    <property type="entry name" value="TRAMP_AT-DNA-binding"/>
</dbReference>
<evidence type="ECO:0000259" key="11">
    <source>
        <dbReference type="PROSITE" id="PS50158"/>
    </source>
</evidence>
<evidence type="ECO:0000256" key="4">
    <source>
        <dbReference type="ARBA" id="ARBA00022771"/>
    </source>
</evidence>
<protein>
    <recommendedName>
        <fullName evidence="7">Zinc finger CCHC domain-containing protein 7</fullName>
    </recommendedName>
    <alternativeName>
        <fullName evidence="8">TRAMP-like complex RNA-binding factor ZCCHC7</fullName>
    </alternativeName>
</protein>
<feature type="compositionally biased region" description="Basic residues" evidence="10">
    <location>
        <begin position="392"/>
        <end position="402"/>
    </location>
</feature>
<feature type="compositionally biased region" description="Low complexity" evidence="10">
    <location>
        <begin position="344"/>
        <end position="357"/>
    </location>
</feature>
<keyword evidence="13" id="KW-1185">Reference proteome</keyword>
<evidence type="ECO:0000313" key="12">
    <source>
        <dbReference type="EMBL" id="KAK0155965.1"/>
    </source>
</evidence>
<evidence type="ECO:0000256" key="7">
    <source>
        <dbReference type="ARBA" id="ARBA00041190"/>
    </source>
</evidence>
<evidence type="ECO:0000313" key="13">
    <source>
        <dbReference type="Proteomes" id="UP001174136"/>
    </source>
</evidence>
<gene>
    <name evidence="12" type="primary">zcchc7</name>
    <name evidence="12" type="ORF">N1851_001500</name>
</gene>
<dbReference type="GO" id="GO:0071031">
    <property type="term" value="P:nuclear mRNA surveillance of mRNA 3'-end processing"/>
    <property type="evidence" value="ECO:0007669"/>
    <property type="project" value="TreeGrafter"/>
</dbReference>
<dbReference type="PROSITE" id="PS50158">
    <property type="entry name" value="ZF_CCHC"/>
    <property type="match status" value="4"/>
</dbReference>
<reference evidence="12" key="1">
    <citation type="journal article" date="2023" name="Front. Mar. Sci.">
        <title>A new Merluccius polli reference genome to investigate the effects of global change in West African waters.</title>
        <authorList>
            <person name="Mateo J.L."/>
            <person name="Blanco-Fernandez C."/>
            <person name="Garcia-Vazquez E."/>
            <person name="Machado-Schiaffino G."/>
        </authorList>
    </citation>
    <scope>NUCLEOTIDE SEQUENCE</scope>
    <source>
        <strain evidence="12">C29</strain>
        <tissue evidence="12">Fin</tissue>
    </source>
</reference>
<dbReference type="PANTHER" id="PTHR46543:SF1">
    <property type="entry name" value="ZINC FINGER CCHC DOMAIN-CONTAINING PROTEIN 7"/>
    <property type="match status" value="1"/>
</dbReference>
<dbReference type="EMBL" id="JAOPHQ010000054">
    <property type="protein sequence ID" value="KAK0155965.1"/>
    <property type="molecule type" value="Genomic_DNA"/>
</dbReference>
<keyword evidence="4 9" id="KW-0863">Zinc-finger</keyword>
<feature type="compositionally biased region" description="Basic and acidic residues" evidence="10">
    <location>
        <begin position="270"/>
        <end position="280"/>
    </location>
</feature>
<name>A0AA47NCH3_MERPO</name>
<feature type="domain" description="CCHC-type" evidence="11">
    <location>
        <begin position="156"/>
        <end position="171"/>
    </location>
</feature>
<evidence type="ECO:0000256" key="9">
    <source>
        <dbReference type="PROSITE-ProRule" id="PRU00047"/>
    </source>
</evidence>
<dbReference type="PANTHER" id="PTHR46543">
    <property type="entry name" value="ZINC FINGER CCHC DOMAIN-CONTAINING PROTEIN 7"/>
    <property type="match status" value="1"/>
</dbReference>
<sequence length="427" mass="48826">MQPLKPDETTFNVYDRITAQINNQDRNRGVRPLARRDSNRYYQEKNVTCRNCNKNGHLSKTCPSPMKVSSCMLCGTPGHMGAYCPNRHCNNCGLPGHLYEACSEKAYWFKKCHRCGMTGHFFDVCPEIWRQYHITTRTGPPQPPKEEDHGSTTVYCYNCSRKGHFGHACTQRRMFNGTYPSTPFINYYDTHGDMKQRDHRMKWKVKELQEAGLLSITPKPPATPGPPKKKQRTRYPPSNKNNNNSQQENTKAHASTPKVHKPSFSSSHTRFGDTDAEQTKPRRPAVIFKTKIGSPNAKFPPPRAGPPTPTATAATPRKHVFCEDEDFPRGGGKEEKVPKKNRNKNNNNNRNNRNNKNTPNKSMSSDPRTSPFKRESYTPEQLFGNRAEGKVKRARWKKKKPAKGNGSADMYPTDENLFTIKQRKRKK</sequence>
<evidence type="ECO:0000256" key="10">
    <source>
        <dbReference type="SAM" id="MobiDB-lite"/>
    </source>
</evidence>
<proteinExistence type="predicted"/>
<feature type="domain" description="CCHC-type" evidence="11">
    <location>
        <begin position="49"/>
        <end position="64"/>
    </location>
</feature>
<keyword evidence="3" id="KW-0677">Repeat</keyword>
<dbReference type="SUPFAM" id="SSF57756">
    <property type="entry name" value="Retrovirus zinc finger-like domains"/>
    <property type="match status" value="2"/>
</dbReference>
<dbReference type="GO" id="GO:0031499">
    <property type="term" value="C:TRAMP complex"/>
    <property type="evidence" value="ECO:0007669"/>
    <property type="project" value="TreeGrafter"/>
</dbReference>
<keyword evidence="6" id="KW-0539">Nucleus</keyword>
<feature type="region of interest" description="Disordered" evidence="10">
    <location>
        <begin position="212"/>
        <end position="427"/>
    </location>
</feature>
<evidence type="ECO:0000256" key="6">
    <source>
        <dbReference type="ARBA" id="ARBA00023242"/>
    </source>
</evidence>
<dbReference type="GO" id="GO:0071039">
    <property type="term" value="P:nuclear polyadenylation-dependent CUT catabolic process"/>
    <property type="evidence" value="ECO:0007669"/>
    <property type="project" value="TreeGrafter"/>
</dbReference>
<feature type="domain" description="CCHC-type" evidence="11">
    <location>
        <begin position="71"/>
        <end position="86"/>
    </location>
</feature>
<comment type="subcellular location">
    <subcellularLocation>
        <location evidence="1">Nucleus</location>
        <location evidence="1">Nucleolus</location>
    </subcellularLocation>
</comment>
<feature type="compositionally biased region" description="Polar residues" evidence="10">
    <location>
        <begin position="358"/>
        <end position="368"/>
    </location>
</feature>
<evidence type="ECO:0000256" key="2">
    <source>
        <dbReference type="ARBA" id="ARBA00022723"/>
    </source>
</evidence>
<feature type="compositionally biased region" description="Low complexity" evidence="10">
    <location>
        <begin position="238"/>
        <end position="249"/>
    </location>
</feature>
<feature type="compositionally biased region" description="Pro residues" evidence="10">
    <location>
        <begin position="298"/>
        <end position="309"/>
    </location>
</feature>
<dbReference type="GO" id="GO:0071037">
    <property type="term" value="P:nuclear polyadenylation-dependent snRNA catabolic process"/>
    <property type="evidence" value="ECO:0007669"/>
    <property type="project" value="TreeGrafter"/>
</dbReference>
<dbReference type="GO" id="GO:0008270">
    <property type="term" value="F:zinc ion binding"/>
    <property type="evidence" value="ECO:0007669"/>
    <property type="project" value="UniProtKB-KW"/>
</dbReference>
<dbReference type="AlphaFoldDB" id="A0AA47NCH3"/>
<comment type="caution">
    <text evidence="12">The sequence shown here is derived from an EMBL/GenBank/DDBJ whole genome shotgun (WGS) entry which is preliminary data.</text>
</comment>
<evidence type="ECO:0000256" key="1">
    <source>
        <dbReference type="ARBA" id="ARBA00004604"/>
    </source>
</evidence>
<dbReference type="FunFam" id="4.10.60.10:FF:000020">
    <property type="entry name" value="Zinc finger CCHC domain-containing protein 7"/>
    <property type="match status" value="1"/>
</dbReference>
<dbReference type="Pfam" id="PF00098">
    <property type="entry name" value="zf-CCHC"/>
    <property type="match status" value="1"/>
</dbReference>
<dbReference type="GO" id="GO:0071035">
    <property type="term" value="P:nuclear polyadenylation-dependent rRNA catabolic process"/>
    <property type="evidence" value="ECO:0007669"/>
    <property type="project" value="TreeGrafter"/>
</dbReference>
<dbReference type="InterPro" id="IPR001878">
    <property type="entry name" value="Znf_CCHC"/>
</dbReference>
<keyword evidence="2" id="KW-0479">Metal-binding</keyword>
<dbReference type="GO" id="GO:0071038">
    <property type="term" value="P:TRAMP-dependent tRNA surveillance pathway"/>
    <property type="evidence" value="ECO:0007669"/>
    <property type="project" value="TreeGrafter"/>
</dbReference>
<organism evidence="12 13">
    <name type="scientific">Merluccius polli</name>
    <name type="common">Benguela hake</name>
    <name type="synonym">Merluccius cadenati</name>
    <dbReference type="NCBI Taxonomy" id="89951"/>
    <lineage>
        <taxon>Eukaryota</taxon>
        <taxon>Metazoa</taxon>
        <taxon>Chordata</taxon>
        <taxon>Craniata</taxon>
        <taxon>Vertebrata</taxon>
        <taxon>Euteleostomi</taxon>
        <taxon>Actinopterygii</taxon>
        <taxon>Neopterygii</taxon>
        <taxon>Teleostei</taxon>
        <taxon>Neoteleostei</taxon>
        <taxon>Acanthomorphata</taxon>
        <taxon>Zeiogadaria</taxon>
        <taxon>Gadariae</taxon>
        <taxon>Gadiformes</taxon>
        <taxon>Gadoidei</taxon>
        <taxon>Merlucciidae</taxon>
        <taxon>Merluccius</taxon>
    </lineage>
</organism>